<name>A0A9P1GMW2_9DINO</name>
<evidence type="ECO:0000313" key="1">
    <source>
        <dbReference type="EMBL" id="CAI4017774.1"/>
    </source>
</evidence>
<evidence type="ECO:0000313" key="2">
    <source>
        <dbReference type="EMBL" id="CAL1171149.1"/>
    </source>
</evidence>
<reference evidence="2" key="2">
    <citation type="submission" date="2024-04" db="EMBL/GenBank/DDBJ databases">
        <authorList>
            <person name="Chen Y."/>
            <person name="Shah S."/>
            <person name="Dougan E. K."/>
            <person name="Thang M."/>
            <person name="Chan C."/>
        </authorList>
    </citation>
    <scope>NUCLEOTIDE SEQUENCE [LARGE SCALE GENOMIC DNA]</scope>
</reference>
<keyword evidence="3" id="KW-1185">Reference proteome</keyword>
<dbReference type="Proteomes" id="UP001152797">
    <property type="component" value="Unassembled WGS sequence"/>
</dbReference>
<reference evidence="1" key="1">
    <citation type="submission" date="2022-10" db="EMBL/GenBank/DDBJ databases">
        <authorList>
            <person name="Chen Y."/>
            <person name="Dougan E. K."/>
            <person name="Chan C."/>
            <person name="Rhodes N."/>
            <person name="Thang M."/>
        </authorList>
    </citation>
    <scope>NUCLEOTIDE SEQUENCE</scope>
</reference>
<dbReference type="EMBL" id="CAMXCT030006656">
    <property type="protein sequence ID" value="CAL4805086.1"/>
    <property type="molecule type" value="Genomic_DNA"/>
</dbReference>
<protein>
    <submittedName>
        <fullName evidence="1">Uncharacterized protein</fullName>
    </submittedName>
</protein>
<proteinExistence type="predicted"/>
<accession>A0A9P1GMW2</accession>
<sequence>MSSMWVAEVPRQEESFLFTVGSGAAAVIVTKAELSRYLEKGKIHLRKVPEVATCLVAALEASSETAREKAYLQLLNAAPSLTFTELFHEGR</sequence>
<organism evidence="1">
    <name type="scientific">Cladocopium goreaui</name>
    <dbReference type="NCBI Taxonomy" id="2562237"/>
    <lineage>
        <taxon>Eukaryota</taxon>
        <taxon>Sar</taxon>
        <taxon>Alveolata</taxon>
        <taxon>Dinophyceae</taxon>
        <taxon>Suessiales</taxon>
        <taxon>Symbiodiniaceae</taxon>
        <taxon>Cladocopium</taxon>
    </lineage>
</organism>
<dbReference type="EMBL" id="CAMXCT010006656">
    <property type="protein sequence ID" value="CAI4017774.1"/>
    <property type="molecule type" value="Genomic_DNA"/>
</dbReference>
<evidence type="ECO:0000313" key="3">
    <source>
        <dbReference type="Proteomes" id="UP001152797"/>
    </source>
</evidence>
<dbReference type="AlphaFoldDB" id="A0A9P1GMW2"/>
<comment type="caution">
    <text evidence="1">The sequence shown here is derived from an EMBL/GenBank/DDBJ whole genome shotgun (WGS) entry which is preliminary data.</text>
</comment>
<gene>
    <name evidence="1" type="ORF">C1SCF055_LOCUS42394</name>
</gene>
<dbReference type="EMBL" id="CAMXCT020006656">
    <property type="protein sequence ID" value="CAL1171149.1"/>
    <property type="molecule type" value="Genomic_DNA"/>
</dbReference>